<dbReference type="InterPro" id="IPR013149">
    <property type="entry name" value="ADH-like_C"/>
</dbReference>
<evidence type="ECO:0000256" key="5">
    <source>
        <dbReference type="ARBA" id="ARBA00023268"/>
    </source>
</evidence>
<dbReference type="PROSITE" id="PS52004">
    <property type="entry name" value="KS3_2"/>
    <property type="match status" value="1"/>
</dbReference>
<name>A0A2W1KGV0_ACIFR</name>
<dbReference type="SUPFAM" id="SSF51735">
    <property type="entry name" value="NAD(P)-binding Rossmann-fold domains"/>
    <property type="match status" value="3"/>
</dbReference>
<dbReference type="InterPro" id="IPR020807">
    <property type="entry name" value="PKS_DH"/>
</dbReference>
<dbReference type="Gene3D" id="3.30.70.3290">
    <property type="match status" value="1"/>
</dbReference>
<dbReference type="Pfam" id="PF02801">
    <property type="entry name" value="Ketoacyl-synt_C"/>
    <property type="match status" value="1"/>
</dbReference>
<accession>A0A2W1KGV0</accession>
<dbReference type="InterPro" id="IPR036291">
    <property type="entry name" value="NAD(P)-bd_dom_sf"/>
</dbReference>
<keyword evidence="4" id="KW-0521">NADP</keyword>
<dbReference type="SMART" id="SM01294">
    <property type="entry name" value="PKS_PP_betabranch"/>
    <property type="match status" value="1"/>
</dbReference>
<dbReference type="CDD" id="cd00833">
    <property type="entry name" value="PKS"/>
    <property type="match status" value="1"/>
</dbReference>
<dbReference type="GO" id="GO:0031177">
    <property type="term" value="F:phosphopantetheine binding"/>
    <property type="evidence" value="ECO:0007669"/>
    <property type="project" value="InterPro"/>
</dbReference>
<feature type="region of interest" description="C-terminal hotdog fold" evidence="7">
    <location>
        <begin position="1028"/>
        <end position="1174"/>
    </location>
</feature>
<dbReference type="InterPro" id="IPR013154">
    <property type="entry name" value="ADH-like_N"/>
</dbReference>
<organism evidence="11 12">
    <name type="scientific">Acidithiobacillus ferrooxidans</name>
    <name type="common">Thiobacillus ferrooxidans</name>
    <dbReference type="NCBI Taxonomy" id="920"/>
    <lineage>
        <taxon>Bacteria</taxon>
        <taxon>Pseudomonadati</taxon>
        <taxon>Pseudomonadota</taxon>
        <taxon>Acidithiobacillia</taxon>
        <taxon>Acidithiobacillales</taxon>
        <taxon>Acidithiobacillaceae</taxon>
        <taxon>Acidithiobacillus</taxon>
    </lineage>
</organism>
<keyword evidence="5" id="KW-0511">Multifunctional enzyme</keyword>
<dbReference type="Gene3D" id="3.40.366.10">
    <property type="entry name" value="Malonyl-Coenzyme A Acyl Carrier Protein, domain 2"/>
    <property type="match status" value="1"/>
</dbReference>
<dbReference type="InterPro" id="IPR014031">
    <property type="entry name" value="Ketoacyl_synth_C"/>
</dbReference>
<feature type="region of interest" description="N-terminal hotdog fold" evidence="7">
    <location>
        <begin position="896"/>
        <end position="1015"/>
    </location>
</feature>
<dbReference type="InterPro" id="IPR042104">
    <property type="entry name" value="PKS_dehydratase_sf"/>
</dbReference>
<dbReference type="SUPFAM" id="SSF53901">
    <property type="entry name" value="Thiolase-like"/>
    <property type="match status" value="1"/>
</dbReference>
<dbReference type="InterPro" id="IPR018201">
    <property type="entry name" value="Ketoacyl_synth_AS"/>
</dbReference>
<comment type="caution">
    <text evidence="11">The sequence shown here is derived from an EMBL/GenBank/DDBJ whole genome shotgun (WGS) entry which is preliminary data.</text>
</comment>
<dbReference type="PROSITE" id="PS52019">
    <property type="entry name" value="PKS_MFAS_DH"/>
    <property type="match status" value="1"/>
</dbReference>
<keyword evidence="1" id="KW-0596">Phosphopantetheine</keyword>
<dbReference type="Gene3D" id="1.10.1200.10">
    <property type="entry name" value="ACP-like"/>
    <property type="match status" value="1"/>
</dbReference>
<dbReference type="SMART" id="SM00826">
    <property type="entry name" value="PKS_DH"/>
    <property type="match status" value="1"/>
</dbReference>
<dbReference type="Pfam" id="PF00550">
    <property type="entry name" value="PP-binding"/>
    <property type="match status" value="1"/>
</dbReference>
<dbReference type="InterPro" id="IPR049900">
    <property type="entry name" value="PKS_mFAS_DH"/>
</dbReference>
<evidence type="ECO:0000259" key="10">
    <source>
        <dbReference type="PROSITE" id="PS52019"/>
    </source>
</evidence>
<dbReference type="Pfam" id="PF08659">
    <property type="entry name" value="KR"/>
    <property type="match status" value="1"/>
</dbReference>
<dbReference type="PANTHER" id="PTHR43775">
    <property type="entry name" value="FATTY ACID SYNTHASE"/>
    <property type="match status" value="1"/>
</dbReference>
<keyword evidence="3" id="KW-0808">Transferase</keyword>
<dbReference type="GO" id="GO:0004315">
    <property type="term" value="F:3-oxoacyl-[acyl-carrier-protein] synthase activity"/>
    <property type="evidence" value="ECO:0007669"/>
    <property type="project" value="InterPro"/>
</dbReference>
<evidence type="ECO:0000313" key="12">
    <source>
        <dbReference type="Proteomes" id="UP000248886"/>
    </source>
</evidence>
<dbReference type="OrthoDB" id="9778690at2"/>
<dbReference type="CDD" id="cd08955">
    <property type="entry name" value="KR_2_FAS_SDR_x"/>
    <property type="match status" value="1"/>
</dbReference>
<dbReference type="SMART" id="SM00825">
    <property type="entry name" value="PKS_KS"/>
    <property type="match status" value="1"/>
</dbReference>
<keyword evidence="6" id="KW-0012">Acyltransferase</keyword>
<dbReference type="Pfam" id="PF21089">
    <property type="entry name" value="PKS_DH_N"/>
    <property type="match status" value="1"/>
</dbReference>
<dbReference type="EMBL" id="QKQP01000005">
    <property type="protein sequence ID" value="PZD80984.1"/>
    <property type="molecule type" value="Genomic_DNA"/>
</dbReference>
<dbReference type="GO" id="GO:0004312">
    <property type="term" value="F:fatty acid synthase activity"/>
    <property type="evidence" value="ECO:0007669"/>
    <property type="project" value="TreeGrafter"/>
</dbReference>
<dbReference type="SUPFAM" id="SSF55048">
    <property type="entry name" value="Probable ACP-binding domain of malonyl-CoA ACP transacylase"/>
    <property type="match status" value="1"/>
</dbReference>
<dbReference type="SMART" id="SM00827">
    <property type="entry name" value="PKS_AT"/>
    <property type="match status" value="1"/>
</dbReference>
<dbReference type="InterPro" id="IPR020841">
    <property type="entry name" value="PKS_Beta-ketoAc_synthase_dom"/>
</dbReference>
<dbReference type="InterPro" id="IPR057326">
    <property type="entry name" value="KR_dom"/>
</dbReference>
<dbReference type="Gene3D" id="3.10.129.110">
    <property type="entry name" value="Polyketide synthase dehydratase"/>
    <property type="match status" value="1"/>
</dbReference>
<dbReference type="SUPFAM" id="SSF47336">
    <property type="entry name" value="ACP-like"/>
    <property type="match status" value="1"/>
</dbReference>
<dbReference type="Proteomes" id="UP000248886">
    <property type="component" value="Unassembled WGS sequence"/>
</dbReference>
<dbReference type="CDD" id="cd05195">
    <property type="entry name" value="enoyl_red"/>
    <property type="match status" value="1"/>
</dbReference>
<dbReference type="Pfam" id="PF00107">
    <property type="entry name" value="ADH_zinc_N"/>
    <property type="match status" value="1"/>
</dbReference>
<dbReference type="InterPro" id="IPR049551">
    <property type="entry name" value="PKS_DH_C"/>
</dbReference>
<proteinExistence type="predicted"/>
<dbReference type="InterPro" id="IPR001227">
    <property type="entry name" value="Ac_transferase_dom_sf"/>
</dbReference>
<evidence type="ECO:0000256" key="3">
    <source>
        <dbReference type="ARBA" id="ARBA00022679"/>
    </source>
</evidence>
<feature type="domain" description="Carrier" evidence="8">
    <location>
        <begin position="2363"/>
        <end position="2440"/>
    </location>
</feature>
<evidence type="ECO:0000256" key="2">
    <source>
        <dbReference type="ARBA" id="ARBA00022553"/>
    </source>
</evidence>
<dbReference type="SMART" id="SM00822">
    <property type="entry name" value="PKS_KR"/>
    <property type="match status" value="1"/>
</dbReference>
<dbReference type="PROSITE" id="PS50075">
    <property type="entry name" value="CARRIER"/>
    <property type="match status" value="1"/>
</dbReference>
<dbReference type="PROSITE" id="PS00606">
    <property type="entry name" value="KS3_1"/>
    <property type="match status" value="1"/>
</dbReference>
<dbReference type="SMART" id="SM00829">
    <property type="entry name" value="PKS_ER"/>
    <property type="match status" value="1"/>
</dbReference>
<dbReference type="InterPro" id="IPR016039">
    <property type="entry name" value="Thiolase-like"/>
</dbReference>
<dbReference type="PANTHER" id="PTHR43775:SF37">
    <property type="entry name" value="SI:DKEY-61P9.11"/>
    <property type="match status" value="1"/>
</dbReference>
<dbReference type="Pfam" id="PF16197">
    <property type="entry name" value="KAsynt_C_assoc"/>
    <property type="match status" value="1"/>
</dbReference>
<reference evidence="11 12" key="1">
    <citation type="submission" date="2018-06" db="EMBL/GenBank/DDBJ databases">
        <title>Draft sequence of Acidithiobacillus ferrooxidans CCM 4253.</title>
        <authorList>
            <person name="Moya-Beltran A."/>
            <person name="Castro M."/>
            <person name="Covarrubias P.C."/>
            <person name="Issotta F."/>
            <person name="Janiczek O."/>
            <person name="Mandl M."/>
            <person name="Kucera J."/>
            <person name="Quatrini R."/>
        </authorList>
    </citation>
    <scope>NUCLEOTIDE SEQUENCE [LARGE SCALE GENOMIC DNA]</scope>
    <source>
        <strain evidence="11 12">CCM 4253</strain>
    </source>
</reference>
<dbReference type="RefSeq" id="WP_012537539.1">
    <property type="nucleotide sequence ID" value="NZ_AP025160.1"/>
</dbReference>
<dbReference type="Gene3D" id="3.40.47.10">
    <property type="match status" value="1"/>
</dbReference>
<feature type="domain" description="PKS/mFAS DH" evidence="10">
    <location>
        <begin position="896"/>
        <end position="1174"/>
    </location>
</feature>
<dbReference type="Gene3D" id="3.90.180.10">
    <property type="entry name" value="Medium-chain alcohol dehydrogenases, catalytic domain"/>
    <property type="match status" value="1"/>
</dbReference>
<dbReference type="InterPro" id="IPR014030">
    <property type="entry name" value="Ketoacyl_synth_N"/>
</dbReference>
<dbReference type="Pfam" id="PF14765">
    <property type="entry name" value="PS-DH"/>
    <property type="match status" value="1"/>
</dbReference>
<dbReference type="SMART" id="SM00823">
    <property type="entry name" value="PKS_PP"/>
    <property type="match status" value="1"/>
</dbReference>
<dbReference type="InterPro" id="IPR020843">
    <property type="entry name" value="ER"/>
</dbReference>
<evidence type="ECO:0000256" key="1">
    <source>
        <dbReference type="ARBA" id="ARBA00022450"/>
    </source>
</evidence>
<dbReference type="InterPro" id="IPR020806">
    <property type="entry name" value="PKS_PP-bd"/>
</dbReference>
<dbReference type="SUPFAM" id="SSF52151">
    <property type="entry name" value="FabD/lysophospholipase-like"/>
    <property type="match status" value="1"/>
</dbReference>
<sequence length="2486" mass="271158">MRNQKIAVIGYASRLPQTSDATFWEDLLARRDLVTRVAEDRWATANLEHPQRTHPGTSVTFAAGSLGDVAGFDAGFFRISPREAAAMDPQQRLLLEMSWEAFAHAGIAPSSLRGSRCGVFMGLASTDYAYRLADDLAAIGSNSATGSTASIAANRLSYFYDLRGPSLVVDTACSSALVAFHQACQSLLRGESELALTGAISLHLHPYGFLIFSRASMLSASGRCRPFDAAADGYARAEGGGVFVLKGYDKALRDGDRILAVVTHTAINTDGHKGGLTIPNVDAQAQLLEEAYAAAGIHPEAIDYVEAHGTGTTVGDPIEVAAIGRALGRHRDPRHPLPVGSVKSNLGHLETASGVPSLIKAIHCLQKRRVPATIGVERLNPRLELTENRLEVVTENLALKGEGRLVIGVNSFGFGGANAHVILESAESVQAEEDTPAPDAPRPLPLVLTAATPAALQQVAGDLARVLAAQPETSWYATLYQATFRRDWLRHRAIFWHEGHHGLVDHLAAFAAHDDKSGGIVMDTALADPQGPVFAYSGNGCQWFGMGRSLLSEPIFRQAIEEIDAFFFPLAGYRLVDDLAGSLGEDRYALTGHAQPALFALQVGITQMLRSWEVRPVAVTGHSVGEVAAAWACGALDLEDAVRVIFHRSRLQEQSRGQGQMTAVALAADATRKLLREWDLAEVLHIAAWNSPRGATVVGPTVALSEMEARLRAQGTACKRLDIEYPFHSPVMENVREELFGALSGLRPGRAHIPFYSSVSGASLPGETLTADYWWANIRDPIRFQQATEQMLAGGFNVFVELGGHPVLRGYLQDGLTQGEREGRIIATLRRGDDHPQRILAAVQQVFITGVPVEWPRFYPKPGPFVDLPHYPWERERYWHPVTAESAGTLYRYPVHPLLGHPVPQHDHEWEQDIDTARLPFLADHRVGEGVIFPGAGYVELFLAAARQRGDESALLVLEDLEIWAPLSLNEESGKVLRVTLDAASGEVQALSRDRLAQDWTLHAKARIVAERTDLRLRRPAMERPEGAPDFDGEQHYRLAESVGLLYGPNFRTVTQGWVRGDAVWAAMALPSDIAAFESGFHLHPALLDGAFQLVIDLLRDNIVDHPGVAFVPIRMGRITLRQPLTQVAWAGARLLRRSPQSILAEFTLMDAAGTVVALCEGVRMRQVKLLRTPDEPLRLIGTELVAMPRREALQKAPPLPVAALAEALQAALGRGDVQHALGRYRDEYAPLLDALLQAFLRESWGEAVAETMPAFADEEPISAGQIWVTLIRDYPEFSALTLQVGRAGMALAASSANDGDDDRAAAPPLDPDLWVRTILQTIDGPIHAAVTRFMQERCAQLAPSSRLGIMEINAHGPDWIVQVAEALSGENRCDLYYAGPGAEILESQAEMAREAQWQSLAIPAAGTLSAPDPRPTVHFAWMQVDGDADTTAQMIHMAQDCLAPQGLLFLLGVHPEPWMSALAECRDADAGQSLTEAQLQANLQQMGFVDARSLDQDNALRTGPYLLLARKSEDALPTAQTEPGGKGRWLLVGDKACGDDHQSPWMAALKWGFAQQGFRTITLEAASVQELEDSLRVLFREEVGAWEGVLYFPGLFPAPDEMSVGRLLGEQCQSLRTLSQWALGQEEPPPVWVLTRHGLSTLYPSPLPPAMTDGMVQPLHGAGLTGFARTLQNELPELALRVLDLTESGPTPPLLEHLVRECVCPDSETEIVLDGHGGRYAPRVREKPALEITTRAPRQLRFAAPGQLRNLHWARFNPPDLAEDDVEVLVGATGLNFRDVMYALGMLSDEALENGFSGPGLGLEFAGTVGRVGKGVSHVAPGDRVVGFAPASFATHVVTKGYAVTRLPEHLGVEAAATIPTAFLTAWYALMELARLQPGERVLVHGGAGGVGIAAIQMAQWRGAEVYATVGSPEKRDFLRLLGVSHLYHSRSYDFAEEIWRDTNQEGVDVVLNSLSGEAIRRNLQILRPFGRFLELGKRDFYENTAMALRPFRNNLSYFGIDADQLMQLRPTLTQEMFGRVMERFAAGDFFPLPYTCFPARSVVPAFRHMQQARQIGKIVVTMEEPLLPVVNDNRLRGEPLQLAADGVYLVTGGLSGFGLETARRLAERGARKLVLISRSGRMDGHAQEAMTLMRSWGVEILALRCDVTDPTQLADLFARIALELGSLRGVIHAAAVIDDALAQNLSEEQIQRVLAPKVQGALHLHHLTQTLPLDFFVLYSSVTTILGNPGQAHYVAANTWMEALARQRRAQGLPATAILWGAIGDVGFLARNNKTKEALQQRLGSAPMSSRAALDWLEEILARDVSGDAVVDWDWRAIRRFLPIAQSPKFSPWNLDMGHDESADSTDEDLCGYLLSLPDDEAVSAITDLLRREVAEILRLPMEKIEAAQSLSQIGLDSLMGVELALALEQRLGVKLPSLLLAEGPTPARLADRVLQELRKRQGSGEDPQVAAMDEEDVRRLAGLHGVEAQAPALDGWVMNGEGR</sequence>
<dbReference type="InterPro" id="IPR016036">
    <property type="entry name" value="Malonyl_transacylase_ACP-bd"/>
</dbReference>
<dbReference type="GO" id="GO:0016491">
    <property type="term" value="F:oxidoreductase activity"/>
    <property type="evidence" value="ECO:0007669"/>
    <property type="project" value="InterPro"/>
</dbReference>
<dbReference type="InterPro" id="IPR032821">
    <property type="entry name" value="PKS_assoc"/>
</dbReference>
<dbReference type="OMA" id="KMRGGEF"/>
<dbReference type="Gene3D" id="3.40.50.720">
    <property type="entry name" value="NAD(P)-binding Rossmann-like Domain"/>
    <property type="match status" value="2"/>
</dbReference>
<evidence type="ECO:0000256" key="6">
    <source>
        <dbReference type="ARBA" id="ARBA00023315"/>
    </source>
</evidence>
<dbReference type="InterPro" id="IPR014043">
    <property type="entry name" value="Acyl_transferase_dom"/>
</dbReference>
<dbReference type="InterPro" id="IPR013968">
    <property type="entry name" value="PKS_KR"/>
</dbReference>
<dbReference type="InterPro" id="IPR049552">
    <property type="entry name" value="PKS_DH_N"/>
</dbReference>
<feature type="domain" description="Ketosynthase family 3 (KS3)" evidence="9">
    <location>
        <begin position="3"/>
        <end position="425"/>
    </location>
</feature>
<dbReference type="InterPro" id="IPR016035">
    <property type="entry name" value="Acyl_Trfase/lysoPLipase"/>
</dbReference>
<dbReference type="InterPro" id="IPR050091">
    <property type="entry name" value="PKS_NRPS_Biosynth_Enz"/>
</dbReference>
<keyword evidence="2" id="KW-0597">Phosphoprotein</keyword>
<dbReference type="GO" id="GO:0006633">
    <property type="term" value="P:fatty acid biosynthetic process"/>
    <property type="evidence" value="ECO:0007669"/>
    <property type="project" value="InterPro"/>
</dbReference>
<gene>
    <name evidence="11" type="ORF">DN052_11300</name>
</gene>
<evidence type="ECO:0000256" key="4">
    <source>
        <dbReference type="ARBA" id="ARBA00022857"/>
    </source>
</evidence>
<dbReference type="InterPro" id="IPR036736">
    <property type="entry name" value="ACP-like_sf"/>
</dbReference>
<dbReference type="InterPro" id="IPR009081">
    <property type="entry name" value="PP-bd_ACP"/>
</dbReference>
<feature type="active site" description="Proton acceptor; for dehydratase activity" evidence="7">
    <location>
        <position position="925"/>
    </location>
</feature>
<protein>
    <submittedName>
        <fullName evidence="11">Type I polyketide synthase</fullName>
    </submittedName>
</protein>
<evidence type="ECO:0000259" key="8">
    <source>
        <dbReference type="PROSITE" id="PS50075"/>
    </source>
</evidence>
<evidence type="ECO:0000256" key="7">
    <source>
        <dbReference type="PROSITE-ProRule" id="PRU01363"/>
    </source>
</evidence>
<feature type="active site" description="Proton donor; for dehydratase activity" evidence="7">
    <location>
        <position position="1089"/>
    </location>
</feature>
<dbReference type="GeneID" id="65282011"/>
<dbReference type="Pfam" id="PF08240">
    <property type="entry name" value="ADH_N"/>
    <property type="match status" value="1"/>
</dbReference>
<dbReference type="SUPFAM" id="SSF50129">
    <property type="entry name" value="GroES-like"/>
    <property type="match status" value="1"/>
</dbReference>
<dbReference type="Pfam" id="PF00698">
    <property type="entry name" value="Acyl_transf_1"/>
    <property type="match status" value="1"/>
</dbReference>
<dbReference type="FunFam" id="3.40.50.720:FF:000209">
    <property type="entry name" value="Polyketide synthase Pks12"/>
    <property type="match status" value="1"/>
</dbReference>
<dbReference type="InterPro" id="IPR011032">
    <property type="entry name" value="GroES-like_sf"/>
</dbReference>
<evidence type="ECO:0000259" key="9">
    <source>
        <dbReference type="PROSITE" id="PS52004"/>
    </source>
</evidence>
<dbReference type="Pfam" id="PF00109">
    <property type="entry name" value="ketoacyl-synt"/>
    <property type="match status" value="1"/>
</dbReference>
<evidence type="ECO:0000313" key="11">
    <source>
        <dbReference type="EMBL" id="PZD80984.1"/>
    </source>
</evidence>